<feature type="transmembrane region" description="Helical" evidence="1">
    <location>
        <begin position="312"/>
        <end position="336"/>
    </location>
</feature>
<dbReference type="Proteomes" id="UP000577956">
    <property type="component" value="Unassembled WGS sequence"/>
</dbReference>
<proteinExistence type="predicted"/>
<reference evidence="4 5" key="1">
    <citation type="submission" date="2020-07" db="EMBL/GenBank/DDBJ databases">
        <title>Sequencing the genomes of 1000 actinobacteria strains.</title>
        <authorList>
            <person name="Klenk H.-P."/>
        </authorList>
    </citation>
    <scope>NUCLEOTIDE SEQUENCE [LARGE SCALE GENOMIC DNA]</scope>
    <source>
        <strain evidence="4 5">DSM 24482</strain>
    </source>
</reference>
<evidence type="ECO:0000256" key="1">
    <source>
        <dbReference type="SAM" id="Phobius"/>
    </source>
</evidence>
<feature type="transmembrane region" description="Helical" evidence="1">
    <location>
        <begin position="200"/>
        <end position="221"/>
    </location>
</feature>
<feature type="domain" description="Phosphatidic acid phosphatase type 2/haloperoxidase" evidence="2">
    <location>
        <begin position="137"/>
        <end position="242"/>
    </location>
</feature>
<dbReference type="Pfam" id="PF01569">
    <property type="entry name" value="PAP2"/>
    <property type="match status" value="1"/>
</dbReference>
<organism evidence="4 5">
    <name type="scientific">Cellulomonas oligotrophica</name>
    <dbReference type="NCBI Taxonomy" id="931536"/>
    <lineage>
        <taxon>Bacteria</taxon>
        <taxon>Bacillati</taxon>
        <taxon>Actinomycetota</taxon>
        <taxon>Actinomycetes</taxon>
        <taxon>Micrococcales</taxon>
        <taxon>Cellulomonadaceae</taxon>
        <taxon>Cellulomonas</taxon>
    </lineage>
</organism>
<evidence type="ECO:0000313" key="4">
    <source>
        <dbReference type="EMBL" id="NYD87078.1"/>
    </source>
</evidence>
<keyword evidence="1" id="KW-0472">Membrane</keyword>
<dbReference type="EMBL" id="BONN01000003">
    <property type="protein sequence ID" value="GIG32136.1"/>
    <property type="molecule type" value="Genomic_DNA"/>
</dbReference>
<dbReference type="EMBL" id="JACCBK010000001">
    <property type="protein sequence ID" value="NYD87078.1"/>
    <property type="molecule type" value="Genomic_DNA"/>
</dbReference>
<evidence type="ECO:0000313" key="6">
    <source>
        <dbReference type="Proteomes" id="UP000618382"/>
    </source>
</evidence>
<comment type="caution">
    <text evidence="4">The sequence shown here is derived from an EMBL/GenBank/DDBJ whole genome shotgun (WGS) entry which is preliminary data.</text>
</comment>
<dbReference type="SUPFAM" id="SSF48317">
    <property type="entry name" value="Acid phosphatase/Vanadium-dependent haloperoxidase"/>
    <property type="match status" value="1"/>
</dbReference>
<dbReference type="InterPro" id="IPR000326">
    <property type="entry name" value="PAP2/HPO"/>
</dbReference>
<keyword evidence="6" id="KW-1185">Reference proteome</keyword>
<keyword evidence="1" id="KW-0812">Transmembrane</keyword>
<evidence type="ECO:0000313" key="5">
    <source>
        <dbReference type="Proteomes" id="UP000577956"/>
    </source>
</evidence>
<feature type="transmembrane region" description="Helical" evidence="1">
    <location>
        <begin position="278"/>
        <end position="300"/>
    </location>
</feature>
<feature type="transmembrane region" description="Helical" evidence="1">
    <location>
        <begin position="112"/>
        <end position="130"/>
    </location>
</feature>
<dbReference type="Gene3D" id="1.20.144.10">
    <property type="entry name" value="Phosphatidic acid phosphatase type 2/haloperoxidase"/>
    <property type="match status" value="1"/>
</dbReference>
<evidence type="ECO:0000313" key="3">
    <source>
        <dbReference type="EMBL" id="GIG32136.1"/>
    </source>
</evidence>
<feature type="transmembrane region" description="Helical" evidence="1">
    <location>
        <begin position="54"/>
        <end position="75"/>
    </location>
</feature>
<feature type="transmembrane region" description="Helical" evidence="1">
    <location>
        <begin position="227"/>
        <end position="247"/>
    </location>
</feature>
<accession>A0A7Y9JXT0</accession>
<dbReference type="Proteomes" id="UP000618382">
    <property type="component" value="Unassembled WGS sequence"/>
</dbReference>
<dbReference type="SMART" id="SM00014">
    <property type="entry name" value="acidPPc"/>
    <property type="match status" value="1"/>
</dbReference>
<dbReference type="RefSeq" id="WP_239072819.1">
    <property type="nucleotide sequence ID" value="NZ_BONN01000003.1"/>
</dbReference>
<protein>
    <submittedName>
        <fullName evidence="4">Membrane-associated phospholipid phosphatase</fullName>
    </submittedName>
</protein>
<sequence>MTSGDALPVPDGRTTPAGLVVARTPTHAPRQVPYRVRVPEAPTTPPPVRPAARVAVVLVSLAVAVASAVGVALLWRTFVVTWAGQRVEDRALDGAAYGQTQLWVVAERVLDVVSVGFIAGVLVSAVLIAVVRRRWSLAMHVALLVGGSNLTTQLVKAALDRPDLGVGADYGNTLPSGHTTAAASVSAALLLVVPPQARPAVAVVGATYTTATGVSTLVGQWHRPSDVVAAALVVLGWTAIVCAVMALQPAPAATTATAALRAVPGIDPWRRRTRGTTALLAVLGLGSGVVAALLLLQAWADRAQEASRADELAAYAGGAAGVVAAACLAFAAMLALRHAAGSRRETPPRPA</sequence>
<dbReference type="AlphaFoldDB" id="A0A7Y9JXT0"/>
<name>A0A7Y9JXT0_9CELL</name>
<reference evidence="3 6" key="2">
    <citation type="submission" date="2021-01" db="EMBL/GenBank/DDBJ databases">
        <title>Whole genome shotgun sequence of Cellulomonas oligotrophica NBRC 109435.</title>
        <authorList>
            <person name="Komaki H."/>
            <person name="Tamura T."/>
        </authorList>
    </citation>
    <scope>NUCLEOTIDE SEQUENCE [LARGE SCALE GENOMIC DNA]</scope>
    <source>
        <strain evidence="3 6">NBRC 109435</strain>
    </source>
</reference>
<feature type="transmembrane region" description="Helical" evidence="1">
    <location>
        <begin position="175"/>
        <end position="193"/>
    </location>
</feature>
<keyword evidence="1" id="KW-1133">Transmembrane helix</keyword>
<dbReference type="InterPro" id="IPR036938">
    <property type="entry name" value="PAP2/HPO_sf"/>
</dbReference>
<evidence type="ECO:0000259" key="2">
    <source>
        <dbReference type="SMART" id="SM00014"/>
    </source>
</evidence>
<gene>
    <name evidence="4" type="ORF">BKA21_002627</name>
    <name evidence="3" type="ORF">Col01nite_12950</name>
</gene>